<accession>A0A6I9XTL4</accession>
<feature type="compositionally biased region" description="Basic and acidic residues" evidence="4">
    <location>
        <begin position="365"/>
        <end position="377"/>
    </location>
</feature>
<feature type="compositionally biased region" description="Basic and acidic residues" evidence="4">
    <location>
        <begin position="78"/>
        <end position="92"/>
    </location>
</feature>
<dbReference type="KEGG" id="tsr:106545371"/>
<feature type="compositionally biased region" description="Basic and acidic residues" evidence="4">
    <location>
        <begin position="233"/>
        <end position="252"/>
    </location>
</feature>
<dbReference type="PANTHER" id="PTHR15410:SF2">
    <property type="entry name" value="HIRA-INTERACTING PROTEIN 3"/>
    <property type="match status" value="1"/>
</dbReference>
<dbReference type="PANTHER" id="PTHR15410">
    <property type="entry name" value="HIRA-INTERACTING PROTEIN 3"/>
    <property type="match status" value="1"/>
</dbReference>
<feature type="compositionally biased region" description="Basic and acidic residues" evidence="4">
    <location>
        <begin position="117"/>
        <end position="135"/>
    </location>
</feature>
<dbReference type="CTD" id="8479"/>
<dbReference type="GeneID" id="106545371"/>
<keyword evidence="6" id="KW-1185">Reference proteome</keyword>
<evidence type="ECO:0000313" key="6">
    <source>
        <dbReference type="Proteomes" id="UP000504617"/>
    </source>
</evidence>
<feature type="compositionally biased region" description="Basic residues" evidence="4">
    <location>
        <begin position="136"/>
        <end position="146"/>
    </location>
</feature>
<proteinExistence type="predicted"/>
<evidence type="ECO:0000256" key="4">
    <source>
        <dbReference type="SAM" id="MobiDB-lite"/>
    </source>
</evidence>
<keyword evidence="3" id="KW-0539">Nucleus</keyword>
<feature type="compositionally biased region" description="Basic and acidic residues" evidence="4">
    <location>
        <begin position="391"/>
        <end position="416"/>
    </location>
</feature>
<evidence type="ECO:0000259" key="5">
    <source>
        <dbReference type="SMART" id="SM01082"/>
    </source>
</evidence>
<feature type="compositionally biased region" description="Basic and acidic residues" evidence="4">
    <location>
        <begin position="452"/>
        <end position="465"/>
    </location>
</feature>
<feature type="compositionally biased region" description="Low complexity" evidence="4">
    <location>
        <begin position="352"/>
        <end position="363"/>
    </location>
</feature>
<reference evidence="7" key="1">
    <citation type="submission" date="2025-08" db="UniProtKB">
        <authorList>
            <consortium name="RefSeq"/>
        </authorList>
    </citation>
    <scope>IDENTIFICATION</scope>
    <source>
        <tissue evidence="7">Skeletal muscle</tissue>
    </source>
</reference>
<evidence type="ECO:0000256" key="2">
    <source>
        <dbReference type="ARBA" id="ARBA00023186"/>
    </source>
</evidence>
<evidence type="ECO:0000313" key="7">
    <source>
        <dbReference type="RefSeq" id="XP_013917367.1"/>
    </source>
</evidence>
<dbReference type="RefSeq" id="XP_013917367.1">
    <property type="nucleotide sequence ID" value="XM_014061892.1"/>
</dbReference>
<name>A0A6I9XTL4_9SAUR</name>
<feature type="compositionally biased region" description="Basic and acidic residues" evidence="4">
    <location>
        <begin position="611"/>
        <end position="627"/>
    </location>
</feature>
<feature type="compositionally biased region" description="Basic residues" evidence="4">
    <location>
        <begin position="562"/>
        <end position="572"/>
    </location>
</feature>
<protein>
    <submittedName>
        <fullName evidence="7">HIRA-interacting protein 3 isoform X1</fullName>
    </submittedName>
</protein>
<comment type="subcellular location">
    <subcellularLocation>
        <location evidence="1">Nucleus</location>
    </subcellularLocation>
</comment>
<dbReference type="InterPro" id="IPR037647">
    <property type="entry name" value="HIRIP3"/>
</dbReference>
<dbReference type="AlphaFoldDB" id="A0A6I9XTL4"/>
<dbReference type="Proteomes" id="UP000504617">
    <property type="component" value="Unplaced"/>
</dbReference>
<feature type="compositionally biased region" description="Basic and acidic residues" evidence="4">
    <location>
        <begin position="313"/>
        <end position="350"/>
    </location>
</feature>
<feature type="domain" description="Histone chaperone" evidence="5">
    <location>
        <begin position="716"/>
        <end position="752"/>
    </location>
</feature>
<dbReference type="OrthoDB" id="552755at2759"/>
<feature type="compositionally biased region" description="Basic and acidic residues" evidence="4">
    <location>
        <begin position="99"/>
        <end position="111"/>
    </location>
</feature>
<evidence type="ECO:0000256" key="1">
    <source>
        <dbReference type="ARBA" id="ARBA00004123"/>
    </source>
</evidence>
<feature type="compositionally biased region" description="Basic residues" evidence="4">
    <location>
        <begin position="223"/>
        <end position="232"/>
    </location>
</feature>
<evidence type="ECO:0000256" key="3">
    <source>
        <dbReference type="ARBA" id="ARBA00023242"/>
    </source>
</evidence>
<feature type="compositionally biased region" description="Basic and acidic residues" evidence="4">
    <location>
        <begin position="477"/>
        <end position="513"/>
    </location>
</feature>
<dbReference type="GO" id="GO:0005634">
    <property type="term" value="C:nucleus"/>
    <property type="evidence" value="ECO:0007669"/>
    <property type="project" value="UniProtKB-SubCell"/>
</dbReference>
<dbReference type="SMART" id="SM01082">
    <property type="entry name" value="CHZ"/>
    <property type="match status" value="1"/>
</dbReference>
<organism evidence="6 7">
    <name type="scientific">Thamnophis sirtalis</name>
    <dbReference type="NCBI Taxonomy" id="35019"/>
    <lineage>
        <taxon>Eukaryota</taxon>
        <taxon>Metazoa</taxon>
        <taxon>Chordata</taxon>
        <taxon>Craniata</taxon>
        <taxon>Vertebrata</taxon>
        <taxon>Euteleostomi</taxon>
        <taxon>Lepidosauria</taxon>
        <taxon>Squamata</taxon>
        <taxon>Bifurcata</taxon>
        <taxon>Unidentata</taxon>
        <taxon>Episquamata</taxon>
        <taxon>Toxicofera</taxon>
        <taxon>Serpentes</taxon>
        <taxon>Colubroidea</taxon>
        <taxon>Colubridae</taxon>
        <taxon>Natricinae</taxon>
        <taxon>Thamnophis</taxon>
    </lineage>
</organism>
<feature type="compositionally biased region" description="Basic and acidic residues" evidence="4">
    <location>
        <begin position="528"/>
        <end position="550"/>
    </location>
</feature>
<sequence length="782" mass="88066">MAGADGQLQQQKMRDFVSRLFQGSPDLSILTHAIIRKKYLDDVGLENLSKQEKEQLKQLVEEELVQIKVDQPPSNVELRTEAQHSFKSGDHKRPLHISHSLEDEIKNEQKQKKQKIEKKLEVSSDEKDSGIDSKKRPCYKSQKRRSMISDSSDQGNSGAGNNCDESESDEETTKSKRKPSLQEARRERGPGTIRGSQKRGVSESEETTTDTGQSDLEDEVKGQRKAIKRNSLKQRDFKKKVDKESKANDPKGKAKIRTMSKQREERSLSEGETDLSEVEEISEKKREWSESEEKKPLSTNKAQQRMGPGTQKGSKENKSEDDSGSGSDKKCNLQKKMADSQCRRKSRVIEDSGSSSENSASQSPMKKEGAKRARGERGSPQTGNHSKPKRQPKERGVQKKLPREDLHMKKPEEVKKMTQKVQESTSEESESESGECKSMGAEENLLQIPTSSEDKTNQGQPREEALISSPSESESDGDPRRALEKESKHDSESDSSQGEEKLRKRGLQGERNRGQPKKAALSSPSESESEKSEDGDPRRTLEKESKHDSESDSSQGEETLKKRGAQKTQRKSISKEISVLGSEDSGSELKGKKKIQSQQQRTTKKLQRRSATKEKQGEESSQEKDSSSEEDEPTTSRQQHLGKDKKHRSGKKEEHPSIQRLKRYIRECGVHRNYKKLLAGCHSRKAQIEVLKEELESLGIKGTPSLARCKALKQKREEVAKLASLDVNNIIATEGRPKRRNVWSLYNEPQELPSSPEEPAVRRRATDWSHLRGVISSDGESG</sequence>
<dbReference type="InterPro" id="IPR019098">
    <property type="entry name" value="Histone_chaperone_domain_CHZ"/>
</dbReference>
<feature type="region of interest" description="Disordered" evidence="4">
    <location>
        <begin position="71"/>
        <end position="660"/>
    </location>
</feature>
<feature type="compositionally biased region" description="Basic and acidic residues" evidence="4">
    <location>
        <begin position="281"/>
        <end position="296"/>
    </location>
</feature>
<keyword evidence="2" id="KW-0143">Chaperone</keyword>
<gene>
    <name evidence="7" type="primary">HIRIP3</name>
</gene>
<feature type="compositionally biased region" description="Polar residues" evidence="4">
    <location>
        <begin position="148"/>
        <end position="160"/>
    </location>
</feature>
<feature type="compositionally biased region" description="Acidic residues" evidence="4">
    <location>
        <begin position="271"/>
        <end position="280"/>
    </location>
</feature>